<dbReference type="SMART" id="SM00729">
    <property type="entry name" value="Elp3"/>
    <property type="match status" value="1"/>
</dbReference>
<dbReference type="SFLD" id="SFLDG01123">
    <property type="entry name" value="methyltransferase_(Class_B)"/>
    <property type="match status" value="1"/>
</dbReference>
<evidence type="ECO:0000256" key="6">
    <source>
        <dbReference type="SAM" id="MobiDB-lite"/>
    </source>
</evidence>
<accession>A0A9X2BXJ0</accession>
<proteinExistence type="predicted"/>
<comment type="caution">
    <text evidence="9">The sequence shown here is derived from an EMBL/GenBank/DDBJ whole genome shotgun (WGS) entry which is preliminary data.</text>
</comment>
<protein>
    <submittedName>
        <fullName evidence="9">B12-binding domain-containing radical SAM protein</fullName>
    </submittedName>
</protein>
<dbReference type="InterPro" id="IPR013785">
    <property type="entry name" value="Aldolase_TIM"/>
</dbReference>
<feature type="domain" description="B12-binding" evidence="7">
    <location>
        <begin position="18"/>
        <end position="155"/>
    </location>
</feature>
<dbReference type="SFLD" id="SFLDS00029">
    <property type="entry name" value="Radical_SAM"/>
    <property type="match status" value="1"/>
</dbReference>
<keyword evidence="10" id="KW-1185">Reference proteome</keyword>
<evidence type="ECO:0000256" key="3">
    <source>
        <dbReference type="ARBA" id="ARBA00022723"/>
    </source>
</evidence>
<dbReference type="AlphaFoldDB" id="A0A9X2BXJ0"/>
<dbReference type="PANTHER" id="PTHR43409:SF13">
    <property type="entry name" value="ANAEROBIC MAGNESIUM-PROTOPORPHYRIN IX MONOMETHYL ESTER CYCLASE"/>
    <property type="match status" value="1"/>
</dbReference>
<evidence type="ECO:0000259" key="8">
    <source>
        <dbReference type="PROSITE" id="PS51918"/>
    </source>
</evidence>
<dbReference type="Proteomes" id="UP001139516">
    <property type="component" value="Unassembled WGS sequence"/>
</dbReference>
<dbReference type="InterPro" id="IPR058240">
    <property type="entry name" value="rSAM_sf"/>
</dbReference>
<dbReference type="Pfam" id="PF02310">
    <property type="entry name" value="B12-binding"/>
    <property type="match status" value="1"/>
</dbReference>
<dbReference type="GO" id="GO:0051539">
    <property type="term" value="F:4 iron, 4 sulfur cluster binding"/>
    <property type="evidence" value="ECO:0007669"/>
    <property type="project" value="UniProtKB-KW"/>
</dbReference>
<dbReference type="CDD" id="cd02068">
    <property type="entry name" value="radical_SAM_B12_BD"/>
    <property type="match status" value="1"/>
</dbReference>
<sequence>MQAGHASLAAMRILLINPPYLSLTSTWGVGHQVPLGLLSIAGPLADAGHTVRLLDAEARRLSLDSVARAVAAFAPEVVMTGHAGSTPAHATCLATLRAAREAAPGAVTVYGGVHPTYHAAGSLAEAPWLDVVVRGEGEATTLALVEALARGEDPATVPGLVLRRGGQALPTGEAPVIRDLDACRVAWELVEDWDLYRCFGLGRAVVVQFSRGCPHRCSYCGQYQFWVRWRFRTPARMVEEIVTLHRRHGVRFVDLADENPTSSKRLWREFLERLAAERLPVRLFATIRAADIVRDADMLDLYRAAGIVCVLMGIETTDAGTLAAIRKGSTTATDQQAVALLRRHGILSMLGHIVGFEEERAADYWRALRQIRLYDPDLLNAMYVTPHRWSDWTAENAGRRVIQADPTKWDYRHQLLETRHLRPWQVFALVKLTEAVVHLRPRALWRLLRHPDPVTRQCLRWCFRNSARVWLAEVAEFLFRTRFEKAPRTLAEWFGVAAPAAMRPDTVPAGGGRSGAAPGGADAAAAGREPATAPAGRPPSGTPAARRPGLVAAGRIATNRP</sequence>
<keyword evidence="2" id="KW-0949">S-adenosyl-L-methionine</keyword>
<gene>
    <name evidence="9" type="ORF">M0638_23370</name>
</gene>
<evidence type="ECO:0000256" key="4">
    <source>
        <dbReference type="ARBA" id="ARBA00023004"/>
    </source>
</evidence>
<feature type="compositionally biased region" description="Low complexity" evidence="6">
    <location>
        <begin position="519"/>
        <end position="535"/>
    </location>
</feature>
<evidence type="ECO:0000259" key="7">
    <source>
        <dbReference type="PROSITE" id="PS51332"/>
    </source>
</evidence>
<dbReference type="InterPro" id="IPR034466">
    <property type="entry name" value="Methyltransferase_Class_B"/>
</dbReference>
<dbReference type="InterPro" id="IPR006158">
    <property type="entry name" value="Cobalamin-bd"/>
</dbReference>
<dbReference type="InterPro" id="IPR007197">
    <property type="entry name" value="rSAM"/>
</dbReference>
<organism evidence="9 10">
    <name type="scientific">Roseomonas acroporae</name>
    <dbReference type="NCBI Taxonomy" id="2937791"/>
    <lineage>
        <taxon>Bacteria</taxon>
        <taxon>Pseudomonadati</taxon>
        <taxon>Pseudomonadota</taxon>
        <taxon>Alphaproteobacteria</taxon>
        <taxon>Acetobacterales</taxon>
        <taxon>Roseomonadaceae</taxon>
        <taxon>Roseomonas</taxon>
    </lineage>
</organism>
<feature type="domain" description="Radical SAM core" evidence="8">
    <location>
        <begin position="199"/>
        <end position="422"/>
    </location>
</feature>
<evidence type="ECO:0000256" key="1">
    <source>
        <dbReference type="ARBA" id="ARBA00001966"/>
    </source>
</evidence>
<dbReference type="PROSITE" id="PS51332">
    <property type="entry name" value="B12_BINDING"/>
    <property type="match status" value="1"/>
</dbReference>
<dbReference type="InterPro" id="IPR051198">
    <property type="entry name" value="BchE-like"/>
</dbReference>
<dbReference type="GO" id="GO:0031419">
    <property type="term" value="F:cobalamin binding"/>
    <property type="evidence" value="ECO:0007669"/>
    <property type="project" value="InterPro"/>
</dbReference>
<dbReference type="GO" id="GO:0005829">
    <property type="term" value="C:cytosol"/>
    <property type="evidence" value="ECO:0007669"/>
    <property type="project" value="TreeGrafter"/>
</dbReference>
<dbReference type="GO" id="GO:0003824">
    <property type="term" value="F:catalytic activity"/>
    <property type="evidence" value="ECO:0007669"/>
    <property type="project" value="InterPro"/>
</dbReference>
<reference evidence="9" key="1">
    <citation type="submission" date="2022-04" db="EMBL/GenBank/DDBJ databases">
        <title>Roseomonas acroporae sp. nov., isolated from coral Acropora digitifera.</title>
        <authorList>
            <person name="Sun H."/>
        </authorList>
    </citation>
    <scope>NUCLEOTIDE SEQUENCE</scope>
    <source>
        <strain evidence="9">NAR14</strain>
    </source>
</reference>
<evidence type="ECO:0000256" key="2">
    <source>
        <dbReference type="ARBA" id="ARBA00022691"/>
    </source>
</evidence>
<dbReference type="PROSITE" id="PS51918">
    <property type="entry name" value="RADICAL_SAM"/>
    <property type="match status" value="1"/>
</dbReference>
<comment type="cofactor">
    <cofactor evidence="1">
        <name>[4Fe-4S] cluster</name>
        <dbReference type="ChEBI" id="CHEBI:49883"/>
    </cofactor>
</comment>
<name>A0A9X2BXJ0_9PROT</name>
<dbReference type="Gene3D" id="3.20.20.70">
    <property type="entry name" value="Aldolase class I"/>
    <property type="match status" value="1"/>
</dbReference>
<keyword evidence="3" id="KW-0479">Metal-binding</keyword>
<dbReference type="PANTHER" id="PTHR43409">
    <property type="entry name" value="ANAEROBIC MAGNESIUM-PROTOPORPHYRIN IX MONOMETHYL ESTER CYCLASE-RELATED"/>
    <property type="match status" value="1"/>
</dbReference>
<evidence type="ECO:0000313" key="10">
    <source>
        <dbReference type="Proteomes" id="UP001139516"/>
    </source>
</evidence>
<dbReference type="SFLD" id="SFLDG01082">
    <property type="entry name" value="B12-binding_domain_containing"/>
    <property type="match status" value="1"/>
</dbReference>
<feature type="region of interest" description="Disordered" evidence="6">
    <location>
        <begin position="505"/>
        <end position="561"/>
    </location>
</feature>
<dbReference type="InterPro" id="IPR006638">
    <property type="entry name" value="Elp3/MiaA/NifB-like_rSAM"/>
</dbReference>
<keyword evidence="4" id="KW-0408">Iron</keyword>
<dbReference type="Pfam" id="PF04055">
    <property type="entry name" value="Radical_SAM"/>
    <property type="match status" value="1"/>
</dbReference>
<evidence type="ECO:0000313" key="9">
    <source>
        <dbReference type="EMBL" id="MCK8787316.1"/>
    </source>
</evidence>
<keyword evidence="5" id="KW-0411">Iron-sulfur</keyword>
<dbReference type="CDD" id="cd01335">
    <property type="entry name" value="Radical_SAM"/>
    <property type="match status" value="1"/>
</dbReference>
<dbReference type="Gene3D" id="3.40.50.280">
    <property type="entry name" value="Cobalamin-binding domain"/>
    <property type="match status" value="1"/>
</dbReference>
<dbReference type="EMBL" id="JALPRX010000116">
    <property type="protein sequence ID" value="MCK8787316.1"/>
    <property type="molecule type" value="Genomic_DNA"/>
</dbReference>
<dbReference type="SUPFAM" id="SSF102114">
    <property type="entry name" value="Radical SAM enzymes"/>
    <property type="match status" value="1"/>
</dbReference>
<evidence type="ECO:0000256" key="5">
    <source>
        <dbReference type="ARBA" id="ARBA00023014"/>
    </source>
</evidence>
<feature type="compositionally biased region" description="Gly residues" evidence="6">
    <location>
        <begin position="509"/>
        <end position="518"/>
    </location>
</feature>
<dbReference type="GO" id="GO:0046872">
    <property type="term" value="F:metal ion binding"/>
    <property type="evidence" value="ECO:0007669"/>
    <property type="project" value="UniProtKB-KW"/>
</dbReference>
<dbReference type="RefSeq" id="WP_248669368.1">
    <property type="nucleotide sequence ID" value="NZ_JALPRX010000116.1"/>
</dbReference>